<gene>
    <name evidence="11" type="ORF">SAMD00023353_10600120</name>
</gene>
<comment type="similarity">
    <text evidence="2">Belongs to the CWC25 family.</text>
</comment>
<evidence type="ECO:0000256" key="4">
    <source>
        <dbReference type="ARBA" id="ARBA00022728"/>
    </source>
</evidence>
<keyword evidence="7" id="KW-0539">Nucleus</keyword>
<proteinExistence type="inferred from homology"/>
<dbReference type="InterPro" id="IPR022209">
    <property type="entry name" value="CWC25"/>
</dbReference>
<feature type="domain" description="CBF1-interacting co-repressor CIR N-terminal" evidence="10">
    <location>
        <begin position="10"/>
        <end position="46"/>
    </location>
</feature>
<dbReference type="OMA" id="SWHPHTM"/>
<feature type="compositionally biased region" description="Basic and acidic residues" evidence="9">
    <location>
        <begin position="207"/>
        <end position="217"/>
    </location>
</feature>
<feature type="compositionally biased region" description="Basic and acidic residues" evidence="9">
    <location>
        <begin position="171"/>
        <end position="184"/>
    </location>
</feature>
<dbReference type="AlphaFoldDB" id="A0A1S7UMA8"/>
<evidence type="ECO:0000313" key="11">
    <source>
        <dbReference type="EMBL" id="GAP84474.1"/>
    </source>
</evidence>
<feature type="region of interest" description="Disordered" evidence="9">
    <location>
        <begin position="154"/>
        <end position="367"/>
    </location>
</feature>
<dbReference type="SMART" id="SM01083">
    <property type="entry name" value="Cir_N"/>
    <property type="match status" value="1"/>
</dbReference>
<evidence type="ECO:0000256" key="3">
    <source>
        <dbReference type="ARBA" id="ARBA00022664"/>
    </source>
</evidence>
<accession>A0A1S7UMA8</accession>
<feature type="compositionally biased region" description="Basic and acidic residues" evidence="9">
    <location>
        <begin position="301"/>
        <end position="318"/>
    </location>
</feature>
<dbReference type="OrthoDB" id="21123at2759"/>
<feature type="coiled-coil region" evidence="8">
    <location>
        <begin position="26"/>
        <end position="53"/>
    </location>
</feature>
<feature type="compositionally biased region" description="Basic and acidic residues" evidence="9">
    <location>
        <begin position="225"/>
        <end position="284"/>
    </location>
</feature>
<dbReference type="PANTHER" id="PTHR16196">
    <property type="entry name" value="CELL CYCLE CONTROL PROTEIN CWF25"/>
    <property type="match status" value="1"/>
</dbReference>
<dbReference type="PANTHER" id="PTHR16196:SF0">
    <property type="entry name" value="PRE-MRNA-SPLICING FACTOR CWC25 HOMOLOG"/>
    <property type="match status" value="1"/>
</dbReference>
<evidence type="ECO:0000259" key="10">
    <source>
        <dbReference type="SMART" id="SM01083"/>
    </source>
</evidence>
<evidence type="ECO:0000256" key="7">
    <source>
        <dbReference type="ARBA" id="ARBA00023242"/>
    </source>
</evidence>
<evidence type="ECO:0000256" key="6">
    <source>
        <dbReference type="ARBA" id="ARBA00023187"/>
    </source>
</evidence>
<dbReference type="GO" id="GO:0005684">
    <property type="term" value="C:U2-type spliceosomal complex"/>
    <property type="evidence" value="ECO:0007669"/>
    <property type="project" value="TreeGrafter"/>
</dbReference>
<dbReference type="STRING" id="77044.A0A1S7UMA8"/>
<feature type="compositionally biased region" description="Basic residues" evidence="9">
    <location>
        <begin position="185"/>
        <end position="206"/>
    </location>
</feature>
<evidence type="ECO:0000313" key="12">
    <source>
        <dbReference type="Proteomes" id="UP000054516"/>
    </source>
</evidence>
<dbReference type="Pfam" id="PF12542">
    <property type="entry name" value="CWC25"/>
    <property type="match status" value="1"/>
</dbReference>
<protein>
    <submittedName>
        <fullName evidence="11">Putative pre-mRNA-splicing factor CWC25</fullName>
    </submittedName>
</protein>
<dbReference type="InterPro" id="IPR019339">
    <property type="entry name" value="CIR_N_dom"/>
</dbReference>
<evidence type="ECO:0000256" key="1">
    <source>
        <dbReference type="ARBA" id="ARBA00004123"/>
    </source>
</evidence>
<keyword evidence="4" id="KW-0747">Spliceosome</keyword>
<keyword evidence="6" id="KW-0508">mRNA splicing</keyword>
<sequence>MGGDLQLKKSYHPALLKNQAKVYEAEQAALAERKKTEARIQEIKEERAKKEIQEKLEAAGGRKRIDRVDWMYQGPSDGQGGTTEELEGFLLGKRRIDTILTRGPENDSLKKQASYSSLAAPPIPAVNARDIAAKIREDPLLAIKRREQEAYEAMMNDPIKRRQLLASMGQAEDKPSSRGRDEKRSRRHRHRHGSHSREHRHRRHRRSDSQEPDDSRDRRHRHHGRNSDDRSDPKERQEHRREHQKRERSVSRDEYKEERGGNDRSFKDRSRSPRRSDRNEEDYRRRRNYSPDSPRERRRNHFDDSQRRDSRDSRDYRRAPAHRSGPNNSRAGGSSHVGGVSDADAAEERARKLAAMQEAASDLDKDREKRLAILEEKERQAREADDKARVQAGKYGDQEFVNGLRRKLIS</sequence>
<comment type="subcellular location">
    <subcellularLocation>
        <location evidence="1">Nucleus</location>
    </subcellularLocation>
</comment>
<evidence type="ECO:0000256" key="8">
    <source>
        <dbReference type="SAM" id="Coils"/>
    </source>
</evidence>
<evidence type="ECO:0000256" key="2">
    <source>
        <dbReference type="ARBA" id="ARBA00006695"/>
    </source>
</evidence>
<name>A0A1S7UMA8_ROSNE</name>
<dbReference type="Pfam" id="PF10197">
    <property type="entry name" value="Cir_N"/>
    <property type="match status" value="1"/>
</dbReference>
<organism evidence="11">
    <name type="scientific">Rosellinia necatrix</name>
    <name type="common">White root-rot fungus</name>
    <dbReference type="NCBI Taxonomy" id="77044"/>
    <lineage>
        <taxon>Eukaryota</taxon>
        <taxon>Fungi</taxon>
        <taxon>Dikarya</taxon>
        <taxon>Ascomycota</taxon>
        <taxon>Pezizomycotina</taxon>
        <taxon>Sordariomycetes</taxon>
        <taxon>Xylariomycetidae</taxon>
        <taxon>Xylariales</taxon>
        <taxon>Xylariaceae</taxon>
        <taxon>Rosellinia</taxon>
    </lineage>
</organism>
<dbReference type="Proteomes" id="UP000054516">
    <property type="component" value="Unassembled WGS sequence"/>
</dbReference>
<keyword evidence="5 8" id="KW-0175">Coiled coil</keyword>
<keyword evidence="3" id="KW-0507">mRNA processing</keyword>
<dbReference type="InterPro" id="IPR051376">
    <property type="entry name" value="CWC25_splicing_factor"/>
</dbReference>
<evidence type="ECO:0000256" key="9">
    <source>
        <dbReference type="SAM" id="MobiDB-lite"/>
    </source>
</evidence>
<keyword evidence="12" id="KW-1185">Reference proteome</keyword>
<reference evidence="11" key="1">
    <citation type="submission" date="2016-03" db="EMBL/GenBank/DDBJ databases">
        <title>Draft genome sequence of Rosellinia necatrix.</title>
        <authorList>
            <person name="Kanematsu S."/>
        </authorList>
    </citation>
    <scope>NUCLEOTIDE SEQUENCE [LARGE SCALE GENOMIC DNA]</scope>
    <source>
        <strain evidence="11">W97</strain>
    </source>
</reference>
<evidence type="ECO:0000256" key="5">
    <source>
        <dbReference type="ARBA" id="ARBA00023054"/>
    </source>
</evidence>
<dbReference type="GO" id="GO:0000398">
    <property type="term" value="P:mRNA splicing, via spliceosome"/>
    <property type="evidence" value="ECO:0007669"/>
    <property type="project" value="TreeGrafter"/>
</dbReference>
<dbReference type="EMBL" id="DF977551">
    <property type="protein sequence ID" value="GAP84474.1"/>
    <property type="molecule type" value="Genomic_DNA"/>
</dbReference>